<feature type="compositionally biased region" description="Basic and acidic residues" evidence="9">
    <location>
        <begin position="218"/>
        <end position="245"/>
    </location>
</feature>
<evidence type="ECO:0000256" key="4">
    <source>
        <dbReference type="ARBA" id="ARBA00023015"/>
    </source>
</evidence>
<comment type="subcellular location">
    <subcellularLocation>
        <location evidence="1 8">Nucleus</location>
    </subcellularLocation>
</comment>
<keyword evidence="5 8" id="KW-0804">Transcription</keyword>
<evidence type="ECO:0000256" key="9">
    <source>
        <dbReference type="SAM" id="MobiDB-lite"/>
    </source>
</evidence>
<evidence type="ECO:0000313" key="11">
    <source>
        <dbReference type="Proteomes" id="UP000660729"/>
    </source>
</evidence>
<comment type="subunit">
    <text evidence="8">Component of the Mediator complex.</text>
</comment>
<feature type="region of interest" description="Disordered" evidence="9">
    <location>
        <begin position="122"/>
        <end position="189"/>
    </location>
</feature>
<accession>A0A8H6VGI1</accession>
<dbReference type="InterPro" id="IPR019258">
    <property type="entry name" value="Mediator_Med4"/>
</dbReference>
<dbReference type="Proteomes" id="UP000660729">
    <property type="component" value="Unassembled WGS sequence"/>
</dbReference>
<proteinExistence type="inferred from homology"/>
<protein>
    <recommendedName>
        <fullName evidence="3 8">Mediator of RNA polymerase II transcription subunit 4</fullName>
    </recommendedName>
    <alternativeName>
        <fullName evidence="7 8">Mediator complex subunit 4</fullName>
    </alternativeName>
</protein>
<evidence type="ECO:0000256" key="6">
    <source>
        <dbReference type="ARBA" id="ARBA00023242"/>
    </source>
</evidence>
<evidence type="ECO:0000256" key="7">
    <source>
        <dbReference type="ARBA" id="ARBA00031257"/>
    </source>
</evidence>
<keyword evidence="4 8" id="KW-0805">Transcription regulation</keyword>
<feature type="region of interest" description="Disordered" evidence="9">
    <location>
        <begin position="205"/>
        <end position="263"/>
    </location>
</feature>
<evidence type="ECO:0000313" key="10">
    <source>
        <dbReference type="EMBL" id="KAF7190600.1"/>
    </source>
</evidence>
<gene>
    <name evidence="8" type="primary">MED4</name>
    <name evidence="10" type="ORF">HII31_07759</name>
</gene>
<comment type="function">
    <text evidence="8">Component of the Mediator complex, a coactivator involved in the regulated transcription of nearly all RNA polymerase II-dependent genes. Mediator functions as a bridge to convey information from gene-specific regulatory proteins to the basal RNA polymerase II transcription machinery. Mediator is recruited to promoters by direct interactions with regulatory proteins and serves as a scaffold for the assembly of a functional preinitiation complex with RNA polymerase II and the general transcription factors.</text>
</comment>
<comment type="caution">
    <text evidence="10">The sequence shown here is derived from an EMBL/GenBank/DDBJ whole genome shotgun (WGS) entry which is preliminary data.</text>
</comment>
<reference evidence="10" key="1">
    <citation type="submission" date="2020-04" db="EMBL/GenBank/DDBJ databases">
        <title>Draft genome resource of the tomato pathogen Pseudocercospora fuligena.</title>
        <authorList>
            <person name="Zaccaron A."/>
        </authorList>
    </citation>
    <scope>NUCLEOTIDE SEQUENCE</scope>
    <source>
        <strain evidence="10">PF001</strain>
    </source>
</reference>
<keyword evidence="11" id="KW-1185">Reference proteome</keyword>
<dbReference type="AlphaFoldDB" id="A0A8H6VGI1"/>
<dbReference type="GO" id="GO:0006357">
    <property type="term" value="P:regulation of transcription by RNA polymerase II"/>
    <property type="evidence" value="ECO:0007669"/>
    <property type="project" value="InterPro"/>
</dbReference>
<keyword evidence="8" id="KW-0010">Activator</keyword>
<organism evidence="10 11">
    <name type="scientific">Pseudocercospora fuligena</name>
    <dbReference type="NCBI Taxonomy" id="685502"/>
    <lineage>
        <taxon>Eukaryota</taxon>
        <taxon>Fungi</taxon>
        <taxon>Dikarya</taxon>
        <taxon>Ascomycota</taxon>
        <taxon>Pezizomycotina</taxon>
        <taxon>Dothideomycetes</taxon>
        <taxon>Dothideomycetidae</taxon>
        <taxon>Mycosphaerellales</taxon>
        <taxon>Mycosphaerellaceae</taxon>
        <taxon>Pseudocercospora</taxon>
    </lineage>
</organism>
<dbReference type="EMBL" id="JABCIY010000168">
    <property type="protein sequence ID" value="KAF7190600.1"/>
    <property type="molecule type" value="Genomic_DNA"/>
</dbReference>
<sequence length="263" mass="29126">MFAQFQASYARVETSLQKLTDSIAAYNPSVRDAQELLAADEAVNQNIEQLVTHQQNHQRLVSLRATADSLDATIKNTIRLLADTRREIQSIPSVDSEDRREVGVEELLQYAKFIAPTTVAPTFRKPLPDEQMPKKKKEAATEVGANGIATPVDTNPAYTKSGEEKKEAEPAAPPPPAYDFVPWPDHGKITAGALGDIQRMLDAGQDPAAVLSAEEQAEVDRKRKEQEAEERKKAEELERQQRDAFGDYSSGRRGTVVFNPDDL</sequence>
<keyword evidence="6 8" id="KW-0539">Nucleus</keyword>
<evidence type="ECO:0000256" key="2">
    <source>
        <dbReference type="ARBA" id="ARBA00009626"/>
    </source>
</evidence>
<evidence type="ECO:0000256" key="5">
    <source>
        <dbReference type="ARBA" id="ARBA00023163"/>
    </source>
</evidence>
<evidence type="ECO:0000256" key="3">
    <source>
        <dbReference type="ARBA" id="ARBA00020629"/>
    </source>
</evidence>
<dbReference type="GO" id="GO:0003712">
    <property type="term" value="F:transcription coregulator activity"/>
    <property type="evidence" value="ECO:0007669"/>
    <property type="project" value="InterPro"/>
</dbReference>
<dbReference type="GO" id="GO:0016592">
    <property type="term" value="C:mediator complex"/>
    <property type="evidence" value="ECO:0007669"/>
    <property type="project" value="InterPro"/>
</dbReference>
<dbReference type="OrthoDB" id="1929813at2759"/>
<evidence type="ECO:0000256" key="8">
    <source>
        <dbReference type="RuleBase" id="RU364141"/>
    </source>
</evidence>
<name>A0A8H6VGI1_9PEZI</name>
<comment type="similarity">
    <text evidence="2 8">Belongs to the Mediator complex subunit 4 family.</text>
</comment>
<dbReference type="Pfam" id="PF10018">
    <property type="entry name" value="Med4"/>
    <property type="match status" value="1"/>
</dbReference>
<evidence type="ECO:0000256" key="1">
    <source>
        <dbReference type="ARBA" id="ARBA00004123"/>
    </source>
</evidence>